<proteinExistence type="predicted"/>
<protein>
    <recommendedName>
        <fullName evidence="3">AB hydrolase-1 domain-containing protein</fullName>
    </recommendedName>
</protein>
<dbReference type="InterPro" id="IPR000073">
    <property type="entry name" value="AB_hydrolase_1"/>
</dbReference>
<dbReference type="Gene3D" id="3.40.50.1820">
    <property type="entry name" value="alpha/beta hydrolase"/>
    <property type="match status" value="1"/>
</dbReference>
<reference evidence="4" key="1">
    <citation type="submission" date="2018-05" db="EMBL/GenBank/DDBJ databases">
        <authorList>
            <person name="Lanie J.A."/>
            <person name="Ng W.-L."/>
            <person name="Kazmierczak K.M."/>
            <person name="Andrzejewski T.M."/>
            <person name="Davidsen T.M."/>
            <person name="Wayne K.J."/>
            <person name="Tettelin H."/>
            <person name="Glass J.I."/>
            <person name="Rusch D."/>
            <person name="Podicherti R."/>
            <person name="Tsui H.-C.T."/>
            <person name="Winkler M.E."/>
        </authorList>
    </citation>
    <scope>NUCLEOTIDE SEQUENCE</scope>
</reference>
<evidence type="ECO:0000313" key="4">
    <source>
        <dbReference type="EMBL" id="SVA87943.1"/>
    </source>
</evidence>
<dbReference type="InterPro" id="IPR050266">
    <property type="entry name" value="AB_hydrolase_sf"/>
</dbReference>
<dbReference type="PANTHER" id="PTHR43798:SF31">
    <property type="entry name" value="AB HYDROLASE SUPERFAMILY PROTEIN YCLE"/>
    <property type="match status" value="1"/>
</dbReference>
<dbReference type="AlphaFoldDB" id="A0A381ZGQ7"/>
<name>A0A381ZGQ7_9ZZZZ</name>
<dbReference type="GO" id="GO:0016787">
    <property type="term" value="F:hydrolase activity"/>
    <property type="evidence" value="ECO:0007669"/>
    <property type="project" value="UniProtKB-KW"/>
</dbReference>
<organism evidence="4">
    <name type="scientific">marine metagenome</name>
    <dbReference type="NCBI Taxonomy" id="408172"/>
    <lineage>
        <taxon>unclassified sequences</taxon>
        <taxon>metagenomes</taxon>
        <taxon>ecological metagenomes</taxon>
    </lineage>
</organism>
<feature type="domain" description="AB hydrolase-1" evidence="3">
    <location>
        <begin position="20"/>
        <end position="243"/>
    </location>
</feature>
<dbReference type="PANTHER" id="PTHR43798">
    <property type="entry name" value="MONOACYLGLYCEROL LIPASE"/>
    <property type="match status" value="1"/>
</dbReference>
<sequence>MAFADVNGVSMYYEVHGEGPSVVFAHGSGGNHISWWQQIPYFSKYYKCVIFDHRTFGRTSDELEPKGRTAFADDLEGLLNHLGIDKTAIVAHSMGGRTASVFSIRNPERVSALVLSGTNGGSDNEESREVRKKHKASPPFLPEGAIKALSSEFSERFPEKSLLYRQIMRMNPRHSPDFLAPRPNHNGSTDGRFRDLGIPMLFMVGKEDKLVHPKTIEIASSLIPHSEFIMVNRAGHSVYYERPEFFNDLVHKFLKINLTS</sequence>
<dbReference type="InterPro" id="IPR029058">
    <property type="entry name" value="AB_hydrolase_fold"/>
</dbReference>
<dbReference type="Pfam" id="PF00561">
    <property type="entry name" value="Abhydrolase_1"/>
    <property type="match status" value="1"/>
</dbReference>
<evidence type="ECO:0000256" key="2">
    <source>
        <dbReference type="SAM" id="MobiDB-lite"/>
    </source>
</evidence>
<keyword evidence="1" id="KW-0378">Hydrolase</keyword>
<dbReference type="EMBL" id="UINC01021102">
    <property type="protein sequence ID" value="SVA87943.1"/>
    <property type="molecule type" value="Genomic_DNA"/>
</dbReference>
<accession>A0A381ZGQ7</accession>
<gene>
    <name evidence="4" type="ORF">METZ01_LOCUS140797</name>
</gene>
<dbReference type="PRINTS" id="PR00111">
    <property type="entry name" value="ABHYDROLASE"/>
</dbReference>
<dbReference type="GO" id="GO:0016020">
    <property type="term" value="C:membrane"/>
    <property type="evidence" value="ECO:0007669"/>
    <property type="project" value="TreeGrafter"/>
</dbReference>
<feature type="region of interest" description="Disordered" evidence="2">
    <location>
        <begin position="115"/>
        <end position="138"/>
    </location>
</feature>
<evidence type="ECO:0000259" key="3">
    <source>
        <dbReference type="Pfam" id="PF00561"/>
    </source>
</evidence>
<dbReference type="SUPFAM" id="SSF53474">
    <property type="entry name" value="alpha/beta-Hydrolases"/>
    <property type="match status" value="1"/>
</dbReference>
<evidence type="ECO:0000256" key="1">
    <source>
        <dbReference type="ARBA" id="ARBA00022801"/>
    </source>
</evidence>